<dbReference type="PROSITE" id="PS51375">
    <property type="entry name" value="PPR"/>
    <property type="match status" value="2"/>
</dbReference>
<evidence type="ECO:0000313" key="3">
    <source>
        <dbReference type="EMBL" id="MBA0692884.1"/>
    </source>
</evidence>
<proteinExistence type="predicted"/>
<dbReference type="AlphaFoldDB" id="A0A7J8Y1I0"/>
<evidence type="ECO:0000313" key="4">
    <source>
        <dbReference type="Proteomes" id="UP000593577"/>
    </source>
</evidence>
<keyword evidence="1" id="KW-0677">Repeat</keyword>
<dbReference type="Pfam" id="PF01535">
    <property type="entry name" value="PPR"/>
    <property type="match status" value="1"/>
</dbReference>
<dbReference type="Pfam" id="PF13041">
    <property type="entry name" value="PPR_2"/>
    <property type="match status" value="1"/>
</dbReference>
<feature type="non-terminal residue" evidence="3">
    <location>
        <position position="1"/>
    </location>
</feature>
<sequence>MGLVFKIRFLRRLVCSMKWLKEGINLILLFIVQYLRGLCKTGNTDRAVRFLRPMESRGSEPNIVAYNTILDCLCKKGLLKEALDLFSEVKVKGIRPNIITYSCLIRGMCNSGQQEEATRLLNEMVDNNIS</sequence>
<feature type="repeat" description="PPR" evidence="2">
    <location>
        <begin position="97"/>
        <end position="130"/>
    </location>
</feature>
<dbReference type="PANTHER" id="PTHR45613:SF207">
    <property type="entry name" value="OS08G0300700 PROTEIN"/>
    <property type="match status" value="1"/>
</dbReference>
<protein>
    <recommendedName>
        <fullName evidence="5">Pentatricopeptide repeat-containing protein</fullName>
    </recommendedName>
</protein>
<evidence type="ECO:0008006" key="5">
    <source>
        <dbReference type="Google" id="ProtNLM"/>
    </source>
</evidence>
<organism evidence="3 4">
    <name type="scientific">Gossypium aridum</name>
    <name type="common">American cotton</name>
    <name type="synonym">Erioxylum aridum</name>
    <dbReference type="NCBI Taxonomy" id="34290"/>
    <lineage>
        <taxon>Eukaryota</taxon>
        <taxon>Viridiplantae</taxon>
        <taxon>Streptophyta</taxon>
        <taxon>Embryophyta</taxon>
        <taxon>Tracheophyta</taxon>
        <taxon>Spermatophyta</taxon>
        <taxon>Magnoliopsida</taxon>
        <taxon>eudicotyledons</taxon>
        <taxon>Gunneridae</taxon>
        <taxon>Pentapetalae</taxon>
        <taxon>rosids</taxon>
        <taxon>malvids</taxon>
        <taxon>Malvales</taxon>
        <taxon>Malvaceae</taxon>
        <taxon>Malvoideae</taxon>
        <taxon>Gossypium</taxon>
    </lineage>
</organism>
<dbReference type="NCBIfam" id="TIGR00756">
    <property type="entry name" value="PPR"/>
    <property type="match status" value="3"/>
</dbReference>
<dbReference type="PANTHER" id="PTHR45613">
    <property type="entry name" value="PENTATRICOPEPTIDE REPEAT-CONTAINING PROTEIN"/>
    <property type="match status" value="1"/>
</dbReference>
<dbReference type="Proteomes" id="UP000593577">
    <property type="component" value="Unassembled WGS sequence"/>
</dbReference>
<accession>A0A7J8Y1I0</accession>
<dbReference type="EMBL" id="JABFAA010000009">
    <property type="protein sequence ID" value="MBA0692884.1"/>
    <property type="molecule type" value="Genomic_DNA"/>
</dbReference>
<keyword evidence="4" id="KW-1185">Reference proteome</keyword>
<reference evidence="3 4" key="1">
    <citation type="journal article" date="2019" name="Genome Biol. Evol.">
        <title>Insights into the evolution of the New World diploid cottons (Gossypium, subgenus Houzingenia) based on genome sequencing.</title>
        <authorList>
            <person name="Grover C.E."/>
            <person name="Arick M.A. 2nd"/>
            <person name="Thrash A."/>
            <person name="Conover J.L."/>
            <person name="Sanders W.S."/>
            <person name="Peterson D.G."/>
            <person name="Frelichowski J.E."/>
            <person name="Scheffler J.A."/>
            <person name="Scheffler B.E."/>
            <person name="Wendel J.F."/>
        </authorList>
    </citation>
    <scope>NUCLEOTIDE SEQUENCE [LARGE SCALE GENOMIC DNA]</scope>
    <source>
        <strain evidence="3">185</strain>
        <tissue evidence="3">Leaf</tissue>
    </source>
</reference>
<evidence type="ECO:0000256" key="1">
    <source>
        <dbReference type="ARBA" id="ARBA00022737"/>
    </source>
</evidence>
<comment type="caution">
    <text evidence="3">The sequence shown here is derived from an EMBL/GenBank/DDBJ whole genome shotgun (WGS) entry which is preliminary data.</text>
</comment>
<name>A0A7J8Y1I0_GOSAI</name>
<feature type="repeat" description="PPR" evidence="2">
    <location>
        <begin position="62"/>
        <end position="96"/>
    </location>
</feature>
<dbReference type="Gene3D" id="1.25.40.10">
    <property type="entry name" value="Tetratricopeptide repeat domain"/>
    <property type="match status" value="1"/>
</dbReference>
<gene>
    <name evidence="3" type="ORF">Goari_010409</name>
</gene>
<dbReference type="InterPro" id="IPR011990">
    <property type="entry name" value="TPR-like_helical_dom_sf"/>
</dbReference>
<dbReference type="InterPro" id="IPR002885">
    <property type="entry name" value="PPR_rpt"/>
</dbReference>
<evidence type="ECO:0000256" key="2">
    <source>
        <dbReference type="PROSITE-ProRule" id="PRU00708"/>
    </source>
</evidence>